<keyword evidence="1" id="KW-1133">Transmembrane helix</keyword>
<keyword evidence="3" id="KW-1185">Reference proteome</keyword>
<dbReference type="InterPro" id="IPR051533">
    <property type="entry name" value="WaaL-like"/>
</dbReference>
<dbReference type="OMA" id="HANYSEN"/>
<dbReference type="GO" id="GO:0016874">
    <property type="term" value="F:ligase activity"/>
    <property type="evidence" value="ECO:0007669"/>
    <property type="project" value="UniProtKB-KW"/>
</dbReference>
<feature type="transmembrane region" description="Helical" evidence="1">
    <location>
        <begin position="216"/>
        <end position="249"/>
    </location>
</feature>
<keyword evidence="1" id="KW-0472">Membrane</keyword>
<feature type="transmembrane region" description="Helical" evidence="1">
    <location>
        <begin position="81"/>
        <end position="99"/>
    </location>
</feature>
<reference evidence="2 3" key="1">
    <citation type="submission" date="2020-12" db="EMBL/GenBank/DDBJ databases">
        <title>Draft genome sequence of furan degrading bacterial strain FUR100.</title>
        <authorList>
            <person name="Woiski C."/>
        </authorList>
    </citation>
    <scope>NUCLEOTIDE SEQUENCE [LARGE SCALE GENOMIC DNA]</scope>
    <source>
        <strain evidence="2 3">FUR100</strain>
    </source>
</reference>
<name>A0A8I1D9X5_RHOER</name>
<dbReference type="PANTHER" id="PTHR37422:SF13">
    <property type="entry name" value="LIPOPOLYSACCHARIDE BIOSYNTHESIS PROTEIN PA4999-RELATED"/>
    <property type="match status" value="1"/>
</dbReference>
<evidence type="ECO:0000313" key="3">
    <source>
        <dbReference type="Proteomes" id="UP000627573"/>
    </source>
</evidence>
<keyword evidence="2" id="KW-0436">Ligase</keyword>
<evidence type="ECO:0000313" key="2">
    <source>
        <dbReference type="EMBL" id="MBH5146279.1"/>
    </source>
</evidence>
<feature type="transmembrane region" description="Helical" evidence="1">
    <location>
        <begin position="134"/>
        <end position="155"/>
    </location>
</feature>
<protein>
    <submittedName>
        <fullName evidence="2">O-antigen ligase family protein</fullName>
    </submittedName>
</protein>
<organism evidence="2 3">
    <name type="scientific">Rhodococcus erythropolis</name>
    <name type="common">Arthrobacter picolinophilus</name>
    <dbReference type="NCBI Taxonomy" id="1833"/>
    <lineage>
        <taxon>Bacteria</taxon>
        <taxon>Bacillati</taxon>
        <taxon>Actinomycetota</taxon>
        <taxon>Actinomycetes</taxon>
        <taxon>Mycobacteriales</taxon>
        <taxon>Nocardiaceae</taxon>
        <taxon>Rhodococcus</taxon>
        <taxon>Rhodococcus erythropolis group</taxon>
    </lineage>
</organism>
<keyword evidence="1" id="KW-0812">Transmembrane</keyword>
<feature type="transmembrane region" description="Helical" evidence="1">
    <location>
        <begin position="255"/>
        <end position="273"/>
    </location>
</feature>
<accession>A0A8I1D9X5</accession>
<feature type="transmembrane region" description="Helical" evidence="1">
    <location>
        <begin position="28"/>
        <end position="45"/>
    </location>
</feature>
<proteinExistence type="predicted"/>
<sequence>MNTSFMIVAAIFAVPIVVAIYQRPQRGLLLVALFAPLHGLLAIIPGGTSMAGWKEGLLLLTLGCTFVSPNRLRVVRPSMPWWPAAAAWVAFGSASALLLSGIAGVTSIKITYFYILIPVILWRAPFSRDDRDHLVSVLMGMGILTAVIGLLQQAVGPAYLVDLGYSYTEQIRITGSILRSFSTFTGPFAFGLFVMLSLIVGISVALADPKRLRNIIFLAATPIMVVGMGVSIVRASYIGLAVGLLWIAVYKYRSILMLFGAAAAAVPFVLLLAPPSIVKPLFSSYSLEERGSGWSSTISSLFVHPLGQGLGATGSAAAKAAEAAQPMLNTMTIKAATTLGLIPYQPDNYYMKVAVELGPIGLWIFVLVLISSGASALRASRVLPGSDGALALGVSASIVAAAVASVVSTYFEIFPLDLYFWLLIGTVGCALTQHHSEKEAISDHESPSEPWHSDLVGAASKPMHANYSENSPH</sequence>
<evidence type="ECO:0000256" key="1">
    <source>
        <dbReference type="SAM" id="Phobius"/>
    </source>
</evidence>
<comment type="caution">
    <text evidence="2">The sequence shown here is derived from an EMBL/GenBank/DDBJ whole genome shotgun (WGS) entry which is preliminary data.</text>
</comment>
<gene>
    <name evidence="2" type="ORF">I3517_27115</name>
</gene>
<feature type="transmembrane region" description="Helical" evidence="1">
    <location>
        <begin position="105"/>
        <end position="122"/>
    </location>
</feature>
<feature type="transmembrane region" description="Helical" evidence="1">
    <location>
        <begin position="188"/>
        <end position="207"/>
    </location>
</feature>
<dbReference type="PANTHER" id="PTHR37422">
    <property type="entry name" value="TEICHURONIC ACID BIOSYNTHESIS PROTEIN TUAE"/>
    <property type="match status" value="1"/>
</dbReference>
<dbReference type="EMBL" id="JAECSB010000085">
    <property type="protein sequence ID" value="MBH5146279.1"/>
    <property type="molecule type" value="Genomic_DNA"/>
</dbReference>
<feature type="transmembrane region" description="Helical" evidence="1">
    <location>
        <begin position="6"/>
        <end position="21"/>
    </location>
</feature>
<dbReference type="Proteomes" id="UP000627573">
    <property type="component" value="Unassembled WGS sequence"/>
</dbReference>
<dbReference type="AlphaFoldDB" id="A0A8I1D9X5"/>
<feature type="transmembrane region" description="Helical" evidence="1">
    <location>
        <begin position="360"/>
        <end position="377"/>
    </location>
</feature>
<feature type="transmembrane region" description="Helical" evidence="1">
    <location>
        <begin position="389"/>
        <end position="411"/>
    </location>
</feature>